<accession>A0A1G7BVD4</accession>
<dbReference type="RefSeq" id="WP_091149740.1">
    <property type="nucleotide sequence ID" value="NZ_FNAI01000005.1"/>
</dbReference>
<keyword evidence="3" id="KW-1185">Reference proteome</keyword>
<evidence type="ECO:0000313" key="3">
    <source>
        <dbReference type="Proteomes" id="UP000199072"/>
    </source>
</evidence>
<dbReference type="AlphaFoldDB" id="A0A1G7BVD4"/>
<name>A0A1G7BVD4_9SPHI</name>
<feature type="chain" id="PRO_5011626246" description="DUF4369 domain-containing protein" evidence="1">
    <location>
        <begin position="19"/>
        <end position="271"/>
    </location>
</feature>
<organism evidence="2 3">
    <name type="scientific">Mucilaginibacter pineti</name>
    <dbReference type="NCBI Taxonomy" id="1391627"/>
    <lineage>
        <taxon>Bacteria</taxon>
        <taxon>Pseudomonadati</taxon>
        <taxon>Bacteroidota</taxon>
        <taxon>Sphingobacteriia</taxon>
        <taxon>Sphingobacteriales</taxon>
        <taxon>Sphingobacteriaceae</taxon>
        <taxon>Mucilaginibacter</taxon>
    </lineage>
</organism>
<keyword evidence="1" id="KW-0732">Signal</keyword>
<protein>
    <recommendedName>
        <fullName evidence="4">DUF4369 domain-containing protein</fullName>
    </recommendedName>
</protein>
<gene>
    <name evidence="2" type="ORF">SAMN05216464_105154</name>
</gene>
<evidence type="ECO:0008006" key="4">
    <source>
        <dbReference type="Google" id="ProtNLM"/>
    </source>
</evidence>
<dbReference type="EMBL" id="FNAI01000005">
    <property type="protein sequence ID" value="SDE30155.1"/>
    <property type="molecule type" value="Genomic_DNA"/>
</dbReference>
<evidence type="ECO:0000256" key="1">
    <source>
        <dbReference type="SAM" id="SignalP"/>
    </source>
</evidence>
<dbReference type="STRING" id="1391627.SAMN05216464_105154"/>
<sequence>MRKIFTIICLLISTVAIAQHRDTMYVSGGKLVLRDATIKSGKAYIEVDGNVFTGKLSSIKPDDIQEFSIIKISDAQQMFGTKGQNGAYFIKTKAGQKVLDASLNPASIALDTAKEQQYNHALSSSVSGNSDSSTYVVDGEPLTKKEADKINPENIISINVLKKDKNSFETSLTHDVIIIVTTTGAVKSYQKKFGAISKEYKAYLDANKNDDSALLYMNTVNGEIYYPTNKDRIKAIYDFSNDIKTLSFSRRENKGVSIFPAMLSIETNKQN</sequence>
<feature type="signal peptide" evidence="1">
    <location>
        <begin position="1"/>
        <end position="18"/>
    </location>
</feature>
<proteinExistence type="predicted"/>
<reference evidence="2 3" key="1">
    <citation type="submission" date="2016-10" db="EMBL/GenBank/DDBJ databases">
        <authorList>
            <person name="de Groot N.N."/>
        </authorList>
    </citation>
    <scope>NUCLEOTIDE SEQUENCE [LARGE SCALE GENOMIC DNA]</scope>
    <source>
        <strain evidence="2 3">47C3B</strain>
    </source>
</reference>
<evidence type="ECO:0000313" key="2">
    <source>
        <dbReference type="EMBL" id="SDE30155.1"/>
    </source>
</evidence>
<dbReference type="Proteomes" id="UP000199072">
    <property type="component" value="Unassembled WGS sequence"/>
</dbReference>
<dbReference type="OrthoDB" id="792617at2"/>